<feature type="binding site" evidence="5">
    <location>
        <position position="76"/>
    </location>
    <ligand>
        <name>Zn(2+)</name>
        <dbReference type="ChEBI" id="CHEBI:29105"/>
    </ligand>
</feature>
<evidence type="ECO:0000256" key="4">
    <source>
        <dbReference type="ARBA" id="ARBA00022833"/>
    </source>
</evidence>
<dbReference type="Gene3D" id="3.30.2320.80">
    <property type="match status" value="1"/>
</dbReference>
<evidence type="ECO:0000256" key="3">
    <source>
        <dbReference type="ARBA" id="ARBA00022723"/>
    </source>
</evidence>
<keyword evidence="3 5" id="KW-0479">Metal-binding</keyword>
<dbReference type="RefSeq" id="WP_006748696.1">
    <property type="nucleotide sequence ID" value="NZ_CP007029.1"/>
</dbReference>
<dbReference type="STRING" id="713585.THITH_06795"/>
<dbReference type="GO" id="GO:0016151">
    <property type="term" value="F:nickel cation binding"/>
    <property type="evidence" value="ECO:0007669"/>
    <property type="project" value="UniProtKB-UniRule"/>
</dbReference>
<evidence type="ECO:0000313" key="6">
    <source>
        <dbReference type="EMBL" id="AHE98010.1"/>
    </source>
</evidence>
<dbReference type="OrthoDB" id="288014at2"/>
<evidence type="ECO:0000256" key="5">
    <source>
        <dbReference type="HAMAP-Rule" id="MF_00213"/>
    </source>
</evidence>
<dbReference type="Pfam" id="PF01155">
    <property type="entry name" value="HypA"/>
    <property type="match status" value="1"/>
</dbReference>
<proteinExistence type="inferred from homology"/>
<dbReference type="HOGENOM" id="CLU_126929_0_0_6"/>
<evidence type="ECO:0000256" key="1">
    <source>
        <dbReference type="ARBA" id="ARBA00010748"/>
    </source>
</evidence>
<dbReference type="NCBIfam" id="TIGR00100">
    <property type="entry name" value="hypA"/>
    <property type="match status" value="1"/>
</dbReference>
<keyword evidence="4 5" id="KW-0862">Zinc</keyword>
<dbReference type="InterPro" id="IPR000688">
    <property type="entry name" value="HypA/HybF"/>
</dbReference>
<dbReference type="GO" id="GO:0008270">
    <property type="term" value="F:zinc ion binding"/>
    <property type="evidence" value="ECO:0007669"/>
    <property type="project" value="UniProtKB-UniRule"/>
</dbReference>
<evidence type="ECO:0000313" key="7">
    <source>
        <dbReference type="Proteomes" id="UP000005289"/>
    </source>
</evidence>
<dbReference type="KEGG" id="tti:THITH_06795"/>
<keyword evidence="7" id="KW-1185">Reference proteome</keyword>
<organism evidence="6 7">
    <name type="scientific">Thioalkalivibrio paradoxus ARh 1</name>
    <dbReference type="NCBI Taxonomy" id="713585"/>
    <lineage>
        <taxon>Bacteria</taxon>
        <taxon>Pseudomonadati</taxon>
        <taxon>Pseudomonadota</taxon>
        <taxon>Gammaproteobacteria</taxon>
        <taxon>Chromatiales</taxon>
        <taxon>Ectothiorhodospiraceae</taxon>
        <taxon>Thioalkalivibrio</taxon>
    </lineage>
</organism>
<dbReference type="AlphaFoldDB" id="W0DM92"/>
<accession>W0DM92</accession>
<dbReference type="PIRSF" id="PIRSF004761">
    <property type="entry name" value="Hydrgn_mat_HypA"/>
    <property type="match status" value="1"/>
</dbReference>
<reference evidence="6 7" key="1">
    <citation type="submission" date="2013-12" db="EMBL/GenBank/DDBJ databases">
        <authorList>
            <consortium name="DOE Joint Genome Institute"/>
            <person name="Muyzer G."/>
            <person name="Huntemann M."/>
            <person name="Han J."/>
            <person name="Chen A."/>
            <person name="Kyrpides N."/>
            <person name="Mavromatis K."/>
            <person name="Markowitz V."/>
            <person name="Palaniappan K."/>
            <person name="Ivanova N."/>
            <person name="Schaumberg A."/>
            <person name="Pati A."/>
            <person name="Liolios K."/>
            <person name="Nordberg H.P."/>
            <person name="Cantor M.N."/>
            <person name="Hua S.X."/>
            <person name="Woyke T."/>
        </authorList>
    </citation>
    <scope>NUCLEOTIDE SEQUENCE [LARGE SCALE GENOMIC DNA]</scope>
    <source>
        <strain evidence="6 7">ARh 1</strain>
    </source>
</reference>
<keyword evidence="2 5" id="KW-0533">Nickel</keyword>
<dbReference type="HAMAP" id="MF_00213">
    <property type="entry name" value="HypA_HybF"/>
    <property type="match status" value="1"/>
</dbReference>
<feature type="binding site" evidence="5">
    <location>
        <position position="2"/>
    </location>
    <ligand>
        <name>Ni(2+)</name>
        <dbReference type="ChEBI" id="CHEBI:49786"/>
    </ligand>
</feature>
<dbReference type="Proteomes" id="UP000005289">
    <property type="component" value="Chromosome"/>
</dbReference>
<dbReference type="PANTHER" id="PTHR34535:SF3">
    <property type="entry name" value="HYDROGENASE MATURATION FACTOR HYPA"/>
    <property type="match status" value="1"/>
</dbReference>
<comment type="similarity">
    <text evidence="1 5">Belongs to the HypA/HybF family.</text>
</comment>
<comment type="function">
    <text evidence="5">Involved in the maturation of [NiFe] hydrogenases. Required for nickel insertion into the metal center of the hydrogenase.</text>
</comment>
<name>W0DM92_9GAMM</name>
<dbReference type="EMBL" id="CP007029">
    <property type="protein sequence ID" value="AHE98010.1"/>
    <property type="molecule type" value="Genomic_DNA"/>
</dbReference>
<dbReference type="PROSITE" id="PS01249">
    <property type="entry name" value="HYPA"/>
    <property type="match status" value="1"/>
</dbReference>
<feature type="binding site" evidence="5">
    <location>
        <position position="89"/>
    </location>
    <ligand>
        <name>Zn(2+)</name>
        <dbReference type="ChEBI" id="CHEBI:29105"/>
    </ligand>
</feature>
<sequence>MHEMSLAEGILQIIEDQAAQRAFDRVRRVRLEVGQLSGVEIDALRFSFDAVVADSIAAGAALEIVEVPGEGWCLDCNATVAIGALFDSCPLCGGYRVRASGGMDMRVLDLEVGTTADRA</sequence>
<feature type="binding site" evidence="5">
    <location>
        <position position="73"/>
    </location>
    <ligand>
        <name>Zn(2+)</name>
        <dbReference type="ChEBI" id="CHEBI:29105"/>
    </ligand>
</feature>
<dbReference type="InterPro" id="IPR020538">
    <property type="entry name" value="Hydgase_Ni_incorp_HypA/HybF_CS"/>
</dbReference>
<dbReference type="PANTHER" id="PTHR34535">
    <property type="entry name" value="HYDROGENASE MATURATION FACTOR HYPA"/>
    <property type="match status" value="1"/>
</dbReference>
<feature type="binding site" evidence="5">
    <location>
        <position position="92"/>
    </location>
    <ligand>
        <name>Zn(2+)</name>
        <dbReference type="ChEBI" id="CHEBI:29105"/>
    </ligand>
</feature>
<evidence type="ECO:0000256" key="2">
    <source>
        <dbReference type="ARBA" id="ARBA00022596"/>
    </source>
</evidence>
<dbReference type="GO" id="GO:0051604">
    <property type="term" value="P:protein maturation"/>
    <property type="evidence" value="ECO:0007669"/>
    <property type="project" value="InterPro"/>
</dbReference>
<protein>
    <recommendedName>
        <fullName evidence="5">Hydrogenase maturation factor HypA</fullName>
    </recommendedName>
</protein>
<gene>
    <name evidence="5" type="primary">hypA</name>
    <name evidence="6" type="ORF">THITH_06795</name>
</gene>